<dbReference type="Proteomes" id="UP000317036">
    <property type="component" value="Unassembled WGS sequence"/>
</dbReference>
<dbReference type="Gene3D" id="3.20.20.140">
    <property type="entry name" value="Metal-dependent hydrolases"/>
    <property type="match status" value="1"/>
</dbReference>
<reference evidence="2 3" key="1">
    <citation type="submission" date="2019-07" db="EMBL/GenBank/DDBJ databases">
        <authorList>
            <person name="Kim J."/>
        </authorList>
    </citation>
    <scope>NUCLEOTIDE SEQUENCE [LARGE SCALE GENOMIC DNA]</scope>
    <source>
        <strain evidence="2 3">JC52</strain>
    </source>
</reference>
<dbReference type="InterPro" id="IPR032466">
    <property type="entry name" value="Metal_Hydrolase"/>
</dbReference>
<evidence type="ECO:0000259" key="1">
    <source>
        <dbReference type="Pfam" id="PF07969"/>
    </source>
</evidence>
<dbReference type="InterPro" id="IPR052349">
    <property type="entry name" value="Metallo-hydrolase_Enzymes"/>
</dbReference>
<organism evidence="2 3">
    <name type="scientific">Paenibacillus cremeus</name>
    <dbReference type="NCBI Taxonomy" id="2163881"/>
    <lineage>
        <taxon>Bacteria</taxon>
        <taxon>Bacillati</taxon>
        <taxon>Bacillota</taxon>
        <taxon>Bacilli</taxon>
        <taxon>Bacillales</taxon>
        <taxon>Paenibacillaceae</taxon>
        <taxon>Paenibacillus</taxon>
    </lineage>
</organism>
<dbReference type="CDD" id="cd01293">
    <property type="entry name" value="Bact_CD"/>
    <property type="match status" value="1"/>
</dbReference>
<feature type="domain" description="Amidohydrolase 3" evidence="1">
    <location>
        <begin position="69"/>
        <end position="100"/>
    </location>
</feature>
<dbReference type="AlphaFoldDB" id="A0A559K573"/>
<dbReference type="Pfam" id="PF07969">
    <property type="entry name" value="Amidohydro_3"/>
    <property type="match status" value="2"/>
</dbReference>
<sequence length="456" mass="50268">MVNTFELHLINAALPLLEEKKLFELKAAGGRWISIRKQEQPGELQEQQGGPIATLSTLSDGRDLSGCRIDLEGRMLLPGLVDAHMHLDKAYSLSAAPNQSGTLYEAIHSYSRVAPMFTKEQIKARMRKAALRALSFGTTAIRSHIDFHLRTGAEVAMRTVQAALELKEELSGQVALEFFPMCPYNSHTLLEQDAIHEALQLGLDGLGGAPHLSETPERDIDRIFELAARYGKPIDLHADESDDPTKRTAAYIAEKTIAYGFQGCVTVDHLCSLSAMDEEAAASVIRSMADAKLQAVTLPACNLYLQGRGDRGLIRRGTTRIKELLEAGIPLATASDNIQDPFHPFGRGDLAQIGQLTAYAAHMGSPQELRTLLRMMTDIPASILGLKEYGIAEGHPVNFVIMDALTVDEWFAEQPAGRWVYNNRRWLSVTRTEHHMGWVSDPEQHATQASGVQNKK</sequence>
<evidence type="ECO:0000313" key="2">
    <source>
        <dbReference type="EMBL" id="TVY07289.1"/>
    </source>
</evidence>
<keyword evidence="2" id="KW-0378">Hydrolase</keyword>
<accession>A0A559K573</accession>
<dbReference type="GO" id="GO:0016814">
    <property type="term" value="F:hydrolase activity, acting on carbon-nitrogen (but not peptide) bonds, in cyclic amidines"/>
    <property type="evidence" value="ECO:0007669"/>
    <property type="project" value="TreeGrafter"/>
</dbReference>
<protein>
    <submittedName>
        <fullName evidence="2">Amidohydrolase family protein</fullName>
    </submittedName>
</protein>
<proteinExistence type="predicted"/>
<dbReference type="SUPFAM" id="SSF51556">
    <property type="entry name" value="Metallo-dependent hydrolases"/>
    <property type="match status" value="1"/>
</dbReference>
<dbReference type="InterPro" id="IPR013108">
    <property type="entry name" value="Amidohydro_3"/>
</dbReference>
<dbReference type="PANTHER" id="PTHR32027:SF0">
    <property type="entry name" value="CYTOSINE DEAMINASE"/>
    <property type="match status" value="1"/>
</dbReference>
<dbReference type="Gene3D" id="2.30.40.10">
    <property type="entry name" value="Urease, subunit C, domain 1"/>
    <property type="match status" value="1"/>
</dbReference>
<dbReference type="EMBL" id="VNJI01000040">
    <property type="protein sequence ID" value="TVY07289.1"/>
    <property type="molecule type" value="Genomic_DNA"/>
</dbReference>
<dbReference type="InterPro" id="IPR011059">
    <property type="entry name" value="Metal-dep_hydrolase_composite"/>
</dbReference>
<evidence type="ECO:0000313" key="3">
    <source>
        <dbReference type="Proteomes" id="UP000317036"/>
    </source>
</evidence>
<comment type="caution">
    <text evidence="2">The sequence shown here is derived from an EMBL/GenBank/DDBJ whole genome shotgun (WGS) entry which is preliminary data.</text>
</comment>
<keyword evidence="3" id="KW-1185">Reference proteome</keyword>
<dbReference type="OrthoDB" id="9815027at2"/>
<feature type="domain" description="Amidohydrolase 3" evidence="1">
    <location>
        <begin position="107"/>
        <end position="408"/>
    </location>
</feature>
<name>A0A559K573_9BACL</name>
<dbReference type="PANTHER" id="PTHR32027">
    <property type="entry name" value="CYTOSINE DEAMINASE"/>
    <property type="match status" value="1"/>
</dbReference>
<gene>
    <name evidence="2" type="ORF">FPZ49_24730</name>
</gene>